<dbReference type="SMART" id="SM00177">
    <property type="entry name" value="ARF"/>
    <property type="match status" value="1"/>
</dbReference>
<dbReference type="SMART" id="SM00175">
    <property type="entry name" value="RAB"/>
    <property type="match status" value="1"/>
</dbReference>
<accession>A2ESW8</accession>
<evidence type="ECO:0000256" key="1">
    <source>
        <dbReference type="ARBA" id="ARBA00004308"/>
    </source>
</evidence>
<dbReference type="FunFam" id="3.40.50.300:FF:000586">
    <property type="entry name" value="Rab family GTPase"/>
    <property type="match status" value="1"/>
</dbReference>
<dbReference type="InterPro" id="IPR050209">
    <property type="entry name" value="Rab_GTPases_membrane_traffic"/>
</dbReference>
<dbReference type="OrthoDB" id="9989112at2759"/>
<dbReference type="Proteomes" id="UP000001542">
    <property type="component" value="Unassembled WGS sequence"/>
</dbReference>
<dbReference type="GO" id="GO:0016020">
    <property type="term" value="C:membrane"/>
    <property type="evidence" value="ECO:0000318"/>
    <property type="project" value="GO_Central"/>
</dbReference>
<comment type="similarity">
    <text evidence="2">Belongs to the small GTPase superfamily. Rab family.</text>
</comment>
<dbReference type="SMR" id="A2ESW8"/>
<dbReference type="GO" id="GO:0005525">
    <property type="term" value="F:GTP binding"/>
    <property type="evidence" value="ECO:0007669"/>
    <property type="project" value="InterPro"/>
</dbReference>
<proteinExistence type="inferred from homology"/>
<dbReference type="Pfam" id="PF00071">
    <property type="entry name" value="Ras"/>
    <property type="match status" value="1"/>
</dbReference>
<dbReference type="eggNOG" id="KOG0086">
    <property type="taxonomic scope" value="Eukaryota"/>
</dbReference>
<dbReference type="InterPro" id="IPR001806">
    <property type="entry name" value="Small_GTPase"/>
</dbReference>
<dbReference type="PROSITE" id="PS51421">
    <property type="entry name" value="RAS"/>
    <property type="match status" value="1"/>
</dbReference>
<dbReference type="STRING" id="5722.A2ESW8"/>
<dbReference type="InterPro" id="IPR005225">
    <property type="entry name" value="Small_GTP-bd"/>
</dbReference>
<dbReference type="SMART" id="SM00176">
    <property type="entry name" value="RAN"/>
    <property type="match status" value="1"/>
</dbReference>
<comment type="subcellular location">
    <subcellularLocation>
        <location evidence="1">Endomembrane system</location>
    </subcellularLocation>
</comment>
<dbReference type="PROSITE" id="PS51417">
    <property type="entry name" value="ARF"/>
    <property type="match status" value="1"/>
</dbReference>
<name>A2ESW8_TRIV3</name>
<keyword evidence="6" id="KW-1185">Reference proteome</keyword>
<dbReference type="SMART" id="SM00173">
    <property type="entry name" value="RAS"/>
    <property type="match status" value="1"/>
</dbReference>
<dbReference type="VEuPathDB" id="TrichDB:TVAG_474310"/>
<dbReference type="PROSITE" id="PS51419">
    <property type="entry name" value="RAB"/>
    <property type="match status" value="1"/>
</dbReference>
<dbReference type="GO" id="GO:0006887">
    <property type="term" value="P:exocytosis"/>
    <property type="evidence" value="ECO:0000318"/>
    <property type="project" value="GO_Central"/>
</dbReference>
<evidence type="ECO:0000256" key="3">
    <source>
        <dbReference type="ARBA" id="ARBA00022741"/>
    </source>
</evidence>
<evidence type="ECO:0000256" key="4">
    <source>
        <dbReference type="ARBA" id="ARBA00023136"/>
    </source>
</evidence>
<gene>
    <name evidence="5" type="ORF">TVAG_474310</name>
</gene>
<dbReference type="KEGG" id="tva:4762081"/>
<dbReference type="Gene3D" id="3.40.50.300">
    <property type="entry name" value="P-loop containing nucleotide triphosphate hydrolases"/>
    <property type="match status" value="1"/>
</dbReference>
<dbReference type="RefSeq" id="XP_001316449.1">
    <property type="nucleotide sequence ID" value="XM_001316414.1"/>
</dbReference>
<reference evidence="5" key="1">
    <citation type="submission" date="2006-10" db="EMBL/GenBank/DDBJ databases">
        <authorList>
            <person name="Amadeo P."/>
            <person name="Zhao Q."/>
            <person name="Wortman J."/>
            <person name="Fraser-Liggett C."/>
            <person name="Carlton J."/>
        </authorList>
    </citation>
    <scope>NUCLEOTIDE SEQUENCE</scope>
    <source>
        <strain evidence="5">G3</strain>
    </source>
</reference>
<dbReference type="CDD" id="cd00154">
    <property type="entry name" value="Rab"/>
    <property type="match status" value="1"/>
</dbReference>
<dbReference type="PROSITE" id="PS51420">
    <property type="entry name" value="RHO"/>
    <property type="match status" value="1"/>
</dbReference>
<organism evidence="5 6">
    <name type="scientific">Trichomonas vaginalis (strain ATCC PRA-98 / G3)</name>
    <dbReference type="NCBI Taxonomy" id="412133"/>
    <lineage>
        <taxon>Eukaryota</taxon>
        <taxon>Metamonada</taxon>
        <taxon>Parabasalia</taxon>
        <taxon>Trichomonadida</taxon>
        <taxon>Trichomonadidae</taxon>
        <taxon>Trichomonas</taxon>
    </lineage>
</organism>
<dbReference type="InterPro" id="IPR027417">
    <property type="entry name" value="P-loop_NTPase"/>
</dbReference>
<dbReference type="InParanoid" id="A2ESW8"/>
<keyword evidence="3" id="KW-0547">Nucleotide-binding</keyword>
<dbReference type="OMA" id="IFNIMAQ"/>
<dbReference type="GO" id="GO:0003924">
    <property type="term" value="F:GTPase activity"/>
    <property type="evidence" value="ECO:0000318"/>
    <property type="project" value="GO_Central"/>
</dbReference>
<reference evidence="5" key="2">
    <citation type="journal article" date="2007" name="Science">
        <title>Draft genome sequence of the sexually transmitted pathogen Trichomonas vaginalis.</title>
        <authorList>
            <person name="Carlton J.M."/>
            <person name="Hirt R.P."/>
            <person name="Silva J.C."/>
            <person name="Delcher A.L."/>
            <person name="Schatz M."/>
            <person name="Zhao Q."/>
            <person name="Wortman J.R."/>
            <person name="Bidwell S.L."/>
            <person name="Alsmark U.C.M."/>
            <person name="Besteiro S."/>
            <person name="Sicheritz-Ponten T."/>
            <person name="Noel C.J."/>
            <person name="Dacks J.B."/>
            <person name="Foster P.G."/>
            <person name="Simillion C."/>
            <person name="Van de Peer Y."/>
            <person name="Miranda-Saavedra D."/>
            <person name="Barton G.J."/>
            <person name="Westrop G.D."/>
            <person name="Mueller S."/>
            <person name="Dessi D."/>
            <person name="Fiori P.L."/>
            <person name="Ren Q."/>
            <person name="Paulsen I."/>
            <person name="Zhang H."/>
            <person name="Bastida-Corcuera F.D."/>
            <person name="Simoes-Barbosa A."/>
            <person name="Brown M.T."/>
            <person name="Hayes R.D."/>
            <person name="Mukherjee M."/>
            <person name="Okumura C.Y."/>
            <person name="Schneider R."/>
            <person name="Smith A.J."/>
            <person name="Vanacova S."/>
            <person name="Villalvazo M."/>
            <person name="Haas B.J."/>
            <person name="Pertea M."/>
            <person name="Feldblyum T.V."/>
            <person name="Utterback T.R."/>
            <person name="Shu C.L."/>
            <person name="Osoegawa K."/>
            <person name="de Jong P.J."/>
            <person name="Hrdy I."/>
            <person name="Horvathova L."/>
            <person name="Zubacova Z."/>
            <person name="Dolezal P."/>
            <person name="Malik S.B."/>
            <person name="Logsdon J.M. Jr."/>
            <person name="Henze K."/>
            <person name="Gupta A."/>
            <person name="Wang C.C."/>
            <person name="Dunne R.L."/>
            <person name="Upcroft J.A."/>
            <person name="Upcroft P."/>
            <person name="White O."/>
            <person name="Salzberg S.L."/>
            <person name="Tang P."/>
            <person name="Chiu C.-H."/>
            <person name="Lee Y.-S."/>
            <person name="Embley T.M."/>
            <person name="Coombs G.H."/>
            <person name="Mottram J.C."/>
            <person name="Tachezy J."/>
            <person name="Fraser-Liggett C.M."/>
            <person name="Johnson P.J."/>
        </authorList>
    </citation>
    <scope>NUCLEOTIDE SEQUENCE [LARGE SCALE GENOMIC DNA]</scope>
    <source>
        <strain evidence="5">G3</strain>
    </source>
</reference>
<dbReference type="AlphaFoldDB" id="A2ESW8"/>
<dbReference type="NCBIfam" id="TIGR00231">
    <property type="entry name" value="small_GTP"/>
    <property type="match status" value="1"/>
</dbReference>
<evidence type="ECO:0000313" key="6">
    <source>
        <dbReference type="Proteomes" id="UP000001542"/>
    </source>
</evidence>
<dbReference type="PANTHER" id="PTHR47979">
    <property type="entry name" value="DRAB11-RELATED"/>
    <property type="match status" value="1"/>
</dbReference>
<dbReference type="VEuPathDB" id="TrichDB:TVAGG3_0191880"/>
<dbReference type="PRINTS" id="PR00449">
    <property type="entry name" value="RASTRNSFRMNG"/>
</dbReference>
<dbReference type="GO" id="GO:0012505">
    <property type="term" value="C:endomembrane system"/>
    <property type="evidence" value="ECO:0007669"/>
    <property type="project" value="UniProtKB-SubCell"/>
</dbReference>
<protein>
    <submittedName>
        <fullName evidence="5">Small GTP-binding protein, putative</fullName>
    </submittedName>
</protein>
<sequence>MIGVDYKYNFKFIVIGMSGVGKSSLLTRLIDGAFNQEIQSTIGVQYLSTVMDIDGNPVKLQIWDTAGQEKFRSISKSYYRHAVGVILVYDMTDRKSFDELSYWLNDVHTLCDPNAAITLVGNKLDLASSRSVTTSEATEFANNHQLTYLETSAKGGDNVQEAFYRAAKLVYDKAEKGQLQAKTSNASPKAASGNGCAC</sequence>
<evidence type="ECO:0000313" key="5">
    <source>
        <dbReference type="EMBL" id="EAY04226.1"/>
    </source>
</evidence>
<keyword evidence="4" id="KW-0472">Membrane</keyword>
<dbReference type="SUPFAM" id="SSF52540">
    <property type="entry name" value="P-loop containing nucleoside triphosphate hydrolases"/>
    <property type="match status" value="1"/>
</dbReference>
<dbReference type="SMART" id="SM00174">
    <property type="entry name" value="RHO"/>
    <property type="match status" value="1"/>
</dbReference>
<evidence type="ECO:0000256" key="2">
    <source>
        <dbReference type="ARBA" id="ARBA00006270"/>
    </source>
</evidence>
<dbReference type="EMBL" id="DS113481">
    <property type="protein sequence ID" value="EAY04226.1"/>
    <property type="molecule type" value="Genomic_DNA"/>
</dbReference>